<dbReference type="InterPro" id="IPR000626">
    <property type="entry name" value="Ubiquitin-like_dom"/>
</dbReference>
<dbReference type="GO" id="GO:0036503">
    <property type="term" value="P:ERAD pathway"/>
    <property type="evidence" value="ECO:0007669"/>
    <property type="project" value="InterPro"/>
</dbReference>
<dbReference type="CDD" id="cd17057">
    <property type="entry name" value="Ubl_TMUB1_like"/>
    <property type="match status" value="1"/>
</dbReference>
<feature type="transmembrane region" description="Helical" evidence="1">
    <location>
        <begin position="211"/>
        <end position="232"/>
    </location>
</feature>
<dbReference type="Gene3D" id="3.10.20.90">
    <property type="entry name" value="Phosphatidylinositol 3-kinase Catalytic Subunit, Chain A, domain 1"/>
    <property type="match status" value="1"/>
</dbReference>
<name>A0A0B6Y9W0_9EUPU</name>
<organism evidence="3">
    <name type="scientific">Arion vulgaris</name>
    <dbReference type="NCBI Taxonomy" id="1028688"/>
    <lineage>
        <taxon>Eukaryota</taxon>
        <taxon>Metazoa</taxon>
        <taxon>Spiralia</taxon>
        <taxon>Lophotrochozoa</taxon>
        <taxon>Mollusca</taxon>
        <taxon>Gastropoda</taxon>
        <taxon>Heterobranchia</taxon>
        <taxon>Euthyneura</taxon>
        <taxon>Panpulmonata</taxon>
        <taxon>Eupulmonata</taxon>
        <taxon>Stylommatophora</taxon>
        <taxon>Helicina</taxon>
        <taxon>Arionoidea</taxon>
        <taxon>Arionidae</taxon>
        <taxon>Arion</taxon>
    </lineage>
</organism>
<dbReference type="EMBL" id="HACG01005746">
    <property type="protein sequence ID" value="CEK52611.1"/>
    <property type="molecule type" value="Transcribed_RNA"/>
</dbReference>
<dbReference type="SMART" id="SM00213">
    <property type="entry name" value="UBQ"/>
    <property type="match status" value="1"/>
</dbReference>
<dbReference type="SUPFAM" id="SSF54236">
    <property type="entry name" value="Ubiquitin-like"/>
    <property type="match status" value="1"/>
</dbReference>
<gene>
    <name evidence="3" type="primary">ORF17405</name>
</gene>
<sequence>SEDIGSSSLSETSTSGSYSIRHLTDNHFSSYPPTLNQTETAGVSTKEGAAVNSTIPHQVDDLVEDSSNIATSSLHEDITDVQSIQDENSPSKIRVKLKYMNETQRLVLAEPLDTIGEFRRTHFQTELQDNKWVRFIYNGQDLRDDARTLQACNIGDNSTMHCLITAQVQPHLPRATVPDDEEDSFMGAMMYPLFTVIILIVWYFRFTYRQYFSAMSTVCLIGISFLLALSYISSLRTADRVIPAQRTGPTLTAAAEGSRAQEEHQHVD</sequence>
<reference evidence="3" key="1">
    <citation type="submission" date="2014-12" db="EMBL/GenBank/DDBJ databases">
        <title>Insight into the proteome of Arion vulgaris.</title>
        <authorList>
            <person name="Aradska J."/>
            <person name="Bulat T."/>
            <person name="Smidak R."/>
            <person name="Sarate P."/>
            <person name="Gangsoo J."/>
            <person name="Sialana F."/>
            <person name="Bilban M."/>
            <person name="Lubec G."/>
        </authorList>
    </citation>
    <scope>NUCLEOTIDE SEQUENCE</scope>
    <source>
        <tissue evidence="3">Skin</tissue>
    </source>
</reference>
<protein>
    <recommendedName>
        <fullName evidence="2">Ubiquitin-like domain-containing protein</fullName>
    </recommendedName>
</protein>
<dbReference type="PROSITE" id="PS50053">
    <property type="entry name" value="UBIQUITIN_2"/>
    <property type="match status" value="1"/>
</dbReference>
<dbReference type="AlphaFoldDB" id="A0A0B6Y9W0"/>
<keyword evidence="1" id="KW-0472">Membrane</keyword>
<accession>A0A0B6Y9W0</accession>
<dbReference type="Pfam" id="PF00240">
    <property type="entry name" value="ubiquitin"/>
    <property type="match status" value="1"/>
</dbReference>
<feature type="domain" description="Ubiquitin-like" evidence="2">
    <location>
        <begin position="93"/>
        <end position="161"/>
    </location>
</feature>
<evidence type="ECO:0000259" key="2">
    <source>
        <dbReference type="PROSITE" id="PS50053"/>
    </source>
</evidence>
<dbReference type="InterPro" id="IPR029071">
    <property type="entry name" value="Ubiquitin-like_domsf"/>
</dbReference>
<dbReference type="PANTHER" id="PTHR14557:SF5">
    <property type="entry name" value="UBIQUITIN-LIKE DOMAIN-CONTAINING PROTEIN"/>
    <property type="match status" value="1"/>
</dbReference>
<dbReference type="InterPro" id="IPR040352">
    <property type="entry name" value="TMUB1/2"/>
</dbReference>
<dbReference type="PANTHER" id="PTHR14557">
    <property type="entry name" value="PROTEIN C7ORF21"/>
    <property type="match status" value="1"/>
</dbReference>
<keyword evidence="1" id="KW-0812">Transmembrane</keyword>
<evidence type="ECO:0000313" key="3">
    <source>
        <dbReference type="EMBL" id="CEK52611.1"/>
    </source>
</evidence>
<keyword evidence="1" id="KW-1133">Transmembrane helix</keyword>
<evidence type="ECO:0000256" key="1">
    <source>
        <dbReference type="SAM" id="Phobius"/>
    </source>
</evidence>
<feature type="non-terminal residue" evidence="3">
    <location>
        <position position="1"/>
    </location>
</feature>
<feature type="transmembrane region" description="Helical" evidence="1">
    <location>
        <begin position="185"/>
        <end position="204"/>
    </location>
</feature>
<proteinExistence type="predicted"/>